<keyword evidence="4" id="KW-0460">Magnesium</keyword>
<dbReference type="Proteomes" id="UP000827889">
    <property type="component" value="Chromosome 2"/>
</dbReference>
<dbReference type="GeneID" id="115736108"/>
<protein>
    <submittedName>
        <fullName evidence="6">Loganic acid O-methyltransferase-like</fullName>
    </submittedName>
</protein>
<gene>
    <name evidence="6" type="primary">LOC115736108</name>
</gene>
<dbReference type="InterPro" id="IPR029063">
    <property type="entry name" value="SAM-dependent_MTases_sf"/>
</dbReference>
<proteinExistence type="predicted"/>
<dbReference type="InterPro" id="IPR042086">
    <property type="entry name" value="MeTrfase_capping"/>
</dbReference>
<name>A0ABM3GYV0_9MYRT</name>
<evidence type="ECO:0000256" key="3">
    <source>
        <dbReference type="ARBA" id="ARBA00022723"/>
    </source>
</evidence>
<dbReference type="InterPro" id="IPR005299">
    <property type="entry name" value="MeTrfase_7"/>
</dbReference>
<organism evidence="5 6">
    <name type="scientific">Rhodamnia argentea</name>
    <dbReference type="NCBI Taxonomy" id="178133"/>
    <lineage>
        <taxon>Eukaryota</taxon>
        <taxon>Viridiplantae</taxon>
        <taxon>Streptophyta</taxon>
        <taxon>Embryophyta</taxon>
        <taxon>Tracheophyta</taxon>
        <taxon>Spermatophyta</taxon>
        <taxon>Magnoliopsida</taxon>
        <taxon>eudicotyledons</taxon>
        <taxon>Gunneridae</taxon>
        <taxon>Pentapetalae</taxon>
        <taxon>rosids</taxon>
        <taxon>malvids</taxon>
        <taxon>Myrtales</taxon>
        <taxon>Myrtaceae</taxon>
        <taxon>Myrtoideae</taxon>
        <taxon>Myrteae</taxon>
        <taxon>Australasian group</taxon>
        <taxon>Rhodamnia</taxon>
    </lineage>
</organism>
<evidence type="ECO:0000313" key="6">
    <source>
        <dbReference type="RefSeq" id="XP_048129504.1"/>
    </source>
</evidence>
<reference evidence="6" key="2">
    <citation type="submission" date="2025-08" db="UniProtKB">
        <authorList>
            <consortium name="RefSeq"/>
        </authorList>
    </citation>
    <scope>IDENTIFICATION</scope>
    <source>
        <tissue evidence="6">Leaf</tissue>
    </source>
</reference>
<dbReference type="Gene3D" id="1.10.1200.270">
    <property type="entry name" value="Methyltransferase, alpha-helical capping domain"/>
    <property type="match status" value="1"/>
</dbReference>
<dbReference type="RefSeq" id="XP_048129504.1">
    <property type="nucleotide sequence ID" value="XM_048273547.1"/>
</dbReference>
<evidence type="ECO:0000256" key="1">
    <source>
        <dbReference type="ARBA" id="ARBA00022603"/>
    </source>
</evidence>
<evidence type="ECO:0000313" key="5">
    <source>
        <dbReference type="Proteomes" id="UP000827889"/>
    </source>
</evidence>
<accession>A0ABM3GYV0</accession>
<evidence type="ECO:0000256" key="4">
    <source>
        <dbReference type="ARBA" id="ARBA00022842"/>
    </source>
</evidence>
<dbReference type="SUPFAM" id="SSF53335">
    <property type="entry name" value="S-adenosyl-L-methionine-dependent methyltransferases"/>
    <property type="match status" value="2"/>
</dbReference>
<dbReference type="Pfam" id="PF03492">
    <property type="entry name" value="Methyltransf_7"/>
    <property type="match status" value="1"/>
</dbReference>
<keyword evidence="3" id="KW-0479">Metal-binding</keyword>
<keyword evidence="5" id="KW-1185">Reference proteome</keyword>
<dbReference type="Gene3D" id="3.40.50.150">
    <property type="entry name" value="Vaccinia Virus protein VP39"/>
    <property type="match status" value="1"/>
</dbReference>
<sequence length="184" mass="20676">MASVESFPMNGGGIYSYSHSSFLQRRGIDVALKMIDEMITEKLDVGALISTSSIFRIADLGCSVGPNTYFVVERGLPCEEKIHSFNLPLYHPTLAEMEALVKRNGQFNMERMGPLVRLPHPEASEVMADVTMMHFRAGWEGLIKAHFGGEMVDPVFEHFRKKVKESSVFADPSYNRKAETFILL</sequence>
<dbReference type="PANTHER" id="PTHR31009">
    <property type="entry name" value="S-ADENOSYL-L-METHIONINE:CARBOXYL METHYLTRANSFERASE FAMILY PROTEIN"/>
    <property type="match status" value="1"/>
</dbReference>
<evidence type="ECO:0000256" key="2">
    <source>
        <dbReference type="ARBA" id="ARBA00022679"/>
    </source>
</evidence>
<keyword evidence="1" id="KW-0489">Methyltransferase</keyword>
<reference evidence="5" key="1">
    <citation type="submission" date="2025-05" db="UniProtKB">
        <authorList>
            <consortium name="RefSeq"/>
        </authorList>
    </citation>
    <scope>NUCLEOTIDE SEQUENCE [LARGE SCALE GENOMIC DNA]</scope>
</reference>
<keyword evidence="2" id="KW-0808">Transferase</keyword>